<dbReference type="RefSeq" id="WP_344515546.1">
    <property type="nucleotide sequence ID" value="NZ_BAAAQD010000059.1"/>
</dbReference>
<dbReference type="SUPFAM" id="SSF51419">
    <property type="entry name" value="PLP-binding barrel"/>
    <property type="match status" value="1"/>
</dbReference>
<dbReference type="InterPro" id="IPR026956">
    <property type="entry name" value="D-ser_dehydrat-like_dom"/>
</dbReference>
<evidence type="ECO:0000259" key="3">
    <source>
        <dbReference type="SMART" id="SM01119"/>
    </source>
</evidence>
<evidence type="ECO:0000256" key="1">
    <source>
        <dbReference type="ARBA" id="ARBA00005323"/>
    </source>
</evidence>
<dbReference type="SMART" id="SM01119">
    <property type="entry name" value="D-ser_dehydrat"/>
    <property type="match status" value="1"/>
</dbReference>
<keyword evidence="5" id="KW-1185">Reference proteome</keyword>
<proteinExistence type="inferred from homology"/>
<dbReference type="InterPro" id="IPR029066">
    <property type="entry name" value="PLP-binding_barrel"/>
</dbReference>
<dbReference type="Proteomes" id="UP001501470">
    <property type="component" value="Unassembled WGS sequence"/>
</dbReference>
<dbReference type="Gene3D" id="3.20.20.10">
    <property type="entry name" value="Alanine racemase"/>
    <property type="match status" value="1"/>
</dbReference>
<evidence type="ECO:0000256" key="2">
    <source>
        <dbReference type="ARBA" id="ARBA00023239"/>
    </source>
</evidence>
<accession>A0ABN2DFA8</accession>
<protein>
    <submittedName>
        <fullName evidence="4">Alanine racemase</fullName>
    </submittedName>
</protein>
<dbReference type="Gene3D" id="2.40.37.20">
    <property type="entry name" value="D-serine dehydratase-like domain"/>
    <property type="match status" value="1"/>
</dbReference>
<gene>
    <name evidence="4" type="ORF">GCM10009827_117700</name>
</gene>
<evidence type="ECO:0000313" key="5">
    <source>
        <dbReference type="Proteomes" id="UP001501470"/>
    </source>
</evidence>
<dbReference type="InterPro" id="IPR001608">
    <property type="entry name" value="Ala_racemase_N"/>
</dbReference>
<reference evidence="4 5" key="1">
    <citation type="journal article" date="2019" name="Int. J. Syst. Evol. Microbiol.">
        <title>The Global Catalogue of Microorganisms (GCM) 10K type strain sequencing project: providing services to taxonomists for standard genome sequencing and annotation.</title>
        <authorList>
            <consortium name="The Broad Institute Genomics Platform"/>
            <consortium name="The Broad Institute Genome Sequencing Center for Infectious Disease"/>
            <person name="Wu L."/>
            <person name="Ma J."/>
        </authorList>
    </citation>
    <scope>NUCLEOTIDE SEQUENCE [LARGE SCALE GENOMIC DNA]</scope>
    <source>
        <strain evidence="4 5">JCM 15933</strain>
    </source>
</reference>
<dbReference type="InterPro" id="IPR051466">
    <property type="entry name" value="D-amino_acid_metab_enzyme"/>
</dbReference>
<dbReference type="PANTHER" id="PTHR28004:SF8">
    <property type="entry name" value="D-SERINE DEAMINASE"/>
    <property type="match status" value="1"/>
</dbReference>
<feature type="domain" description="D-serine dehydratase-like" evidence="3">
    <location>
        <begin position="290"/>
        <end position="375"/>
    </location>
</feature>
<keyword evidence="2" id="KW-0456">Lyase</keyword>
<comment type="similarity">
    <text evidence="1">Belongs to the DSD1 family.</text>
</comment>
<dbReference type="InterPro" id="IPR042208">
    <property type="entry name" value="D-ser_dehydrat-like_sf"/>
</dbReference>
<dbReference type="Pfam" id="PF01168">
    <property type="entry name" value="Ala_racemase_N"/>
    <property type="match status" value="1"/>
</dbReference>
<organism evidence="4 5">
    <name type="scientific">Dactylosporangium maewongense</name>
    <dbReference type="NCBI Taxonomy" id="634393"/>
    <lineage>
        <taxon>Bacteria</taxon>
        <taxon>Bacillati</taxon>
        <taxon>Actinomycetota</taxon>
        <taxon>Actinomycetes</taxon>
        <taxon>Micromonosporales</taxon>
        <taxon>Micromonosporaceae</taxon>
        <taxon>Dactylosporangium</taxon>
    </lineage>
</organism>
<dbReference type="Pfam" id="PF14031">
    <property type="entry name" value="D-ser_dehydrat"/>
    <property type="match status" value="1"/>
</dbReference>
<comment type="caution">
    <text evidence="4">The sequence shown here is derived from an EMBL/GenBank/DDBJ whole genome shotgun (WGS) entry which is preliminary data.</text>
</comment>
<name>A0ABN2DFA8_9ACTN</name>
<evidence type="ECO:0000313" key="4">
    <source>
        <dbReference type="EMBL" id="GAA1576352.1"/>
    </source>
</evidence>
<dbReference type="EMBL" id="BAAAQD010000059">
    <property type="protein sequence ID" value="GAA1576352.1"/>
    <property type="molecule type" value="Genomic_DNA"/>
</dbReference>
<dbReference type="PANTHER" id="PTHR28004">
    <property type="entry name" value="ZGC:162816-RELATED"/>
    <property type="match status" value="1"/>
</dbReference>
<sequence>MSGELLDWRTKGFWQPDPVPTGDFLAARPGLFDGAFTWPLLVARKSALEHNVRTMTDFCAAHGLAFAPHAKTHMAPSLLRAQLAAGAWALTAATASQVLALRNLGATRVVVAGQLLDRRVLEWLAREREAGFEVIFQVDSVVGVRAAAGLPLPVLVELGHPGGRTGCRSQDELLAVAAAVEADPALRLAGVAGYEGTQPDAEGVSGFLDDLRAAVHALSRAGLLGPEVLVATGGSAWFDLVAARLGAGARWPVGHRVTTVLRSGAYLSHDEGFYRERTPFNRVAGELRPALTLWAQVLSAPEPGLAILGAGKRDVSFDEGLPIPRDGRLTVTKVNDHHLFLADPDGLLRPGDLVELGISHPCTAFDKWRAIPVVDDDGTVTDVLRTHF</sequence>